<dbReference type="InterPro" id="IPR006146">
    <property type="entry name" value="5'-Nucleotdase_CS"/>
</dbReference>
<dbReference type="PANTHER" id="PTHR11575">
    <property type="entry name" value="5'-NUCLEOTIDASE-RELATED"/>
    <property type="match status" value="1"/>
</dbReference>
<accession>A0A9J6ZMB1</accession>
<dbReference type="PANTHER" id="PTHR11575:SF24">
    <property type="entry name" value="5'-NUCLEOTIDASE"/>
    <property type="match status" value="1"/>
</dbReference>
<dbReference type="Gene3D" id="3.60.21.10">
    <property type="match status" value="1"/>
</dbReference>
<sequence length="300" mass="32615">MTSRRDFIKQVGVASLMLAVPSVVLSGKKKKITRVVILHTSDVHSHIEPLAATDPRYANRGGFARRAELIGRTRLENEHVLLLDSGDVVQGTPYFNLYGGTPEMELMARMGYDAATLGNHEFDKGMDHLAGLIKQTSFPFINCNYDVSGTPLEGLLVPYKIFEKGNARIGVVGLGIDLSGLVSPTCHAGLKYLNPIEKGEETARYLKKEKDCDIVIALSHLGLESDKAKEDDLKVATGTRSIDLILGGHTHTFMKEPLFVKNAAGKEVMIVHSGEFGVQISRIELVIGGESKASMSGIKV</sequence>
<dbReference type="CDD" id="cd00845">
    <property type="entry name" value="MPP_UshA_N_like"/>
    <property type="match status" value="1"/>
</dbReference>
<comment type="similarity">
    <text evidence="1 2">Belongs to the 5'-nucleotidase family.</text>
</comment>
<organism evidence="4 5">
    <name type="scientific">Xiashengella succiniciproducens</name>
    <dbReference type="NCBI Taxonomy" id="2949635"/>
    <lineage>
        <taxon>Bacteria</taxon>
        <taxon>Pseudomonadati</taxon>
        <taxon>Bacteroidota</taxon>
        <taxon>Bacteroidia</taxon>
        <taxon>Marinilabiliales</taxon>
        <taxon>Marinilabiliaceae</taxon>
        <taxon>Xiashengella</taxon>
    </lineage>
</organism>
<feature type="domain" description="Calcineurin-like phosphoesterase" evidence="3">
    <location>
        <begin position="37"/>
        <end position="252"/>
    </location>
</feature>
<keyword evidence="2" id="KW-0547">Nucleotide-binding</keyword>
<dbReference type="Proteomes" id="UP001056426">
    <property type="component" value="Chromosome"/>
</dbReference>
<name>A0A9J6ZMB1_9BACT</name>
<dbReference type="GO" id="GO:0016788">
    <property type="term" value="F:hydrolase activity, acting on ester bonds"/>
    <property type="evidence" value="ECO:0007669"/>
    <property type="project" value="InterPro"/>
</dbReference>
<dbReference type="PROSITE" id="PS00786">
    <property type="entry name" value="5_NUCLEOTIDASE_2"/>
    <property type="match status" value="1"/>
</dbReference>
<dbReference type="GO" id="GO:0046872">
    <property type="term" value="F:metal ion binding"/>
    <property type="evidence" value="ECO:0007669"/>
    <property type="project" value="InterPro"/>
</dbReference>
<dbReference type="RefSeq" id="WP_250722286.1">
    <property type="nucleotide sequence ID" value="NZ_CP098400.1"/>
</dbReference>
<reference evidence="4" key="2">
    <citation type="submission" date="2022-06" db="EMBL/GenBank/DDBJ databases">
        <title>Xiashengella guii gen. nov. sp. nov., a bacterium isolated form anaerobic digestion tank.</title>
        <authorList>
            <person name="Huang H."/>
        </authorList>
    </citation>
    <scope>NUCLEOTIDE SEQUENCE</scope>
    <source>
        <strain evidence="4">Ai-910</strain>
    </source>
</reference>
<proteinExistence type="inferred from homology"/>
<reference evidence="4" key="1">
    <citation type="submission" date="2022-05" db="EMBL/GenBank/DDBJ databases">
        <authorList>
            <person name="Sun X."/>
        </authorList>
    </citation>
    <scope>NUCLEOTIDE SEQUENCE</scope>
    <source>
        <strain evidence="4">Ai-910</strain>
    </source>
</reference>
<dbReference type="InterPro" id="IPR019546">
    <property type="entry name" value="TAT_signal_bac_arc"/>
</dbReference>
<dbReference type="InterPro" id="IPR029052">
    <property type="entry name" value="Metallo-depent_PP-like"/>
</dbReference>
<dbReference type="InterPro" id="IPR004843">
    <property type="entry name" value="Calcineurin-like_PHP"/>
</dbReference>
<dbReference type="KEGG" id="alkq:M9189_08305"/>
<dbReference type="InterPro" id="IPR006179">
    <property type="entry name" value="5_nucleotidase/apyrase"/>
</dbReference>
<keyword evidence="2" id="KW-0378">Hydrolase</keyword>
<evidence type="ECO:0000313" key="4">
    <source>
        <dbReference type="EMBL" id="URW78857.1"/>
    </source>
</evidence>
<protein>
    <submittedName>
        <fullName evidence="4">Metallophosphatase</fullName>
    </submittedName>
</protein>
<dbReference type="EMBL" id="CP098400">
    <property type="protein sequence ID" value="URW78857.1"/>
    <property type="molecule type" value="Genomic_DNA"/>
</dbReference>
<keyword evidence="5" id="KW-1185">Reference proteome</keyword>
<evidence type="ECO:0000256" key="1">
    <source>
        <dbReference type="ARBA" id="ARBA00006654"/>
    </source>
</evidence>
<dbReference type="PRINTS" id="PR01607">
    <property type="entry name" value="APYRASEFAMLY"/>
</dbReference>
<dbReference type="PROSITE" id="PS00785">
    <property type="entry name" value="5_NUCLEOTIDASE_1"/>
    <property type="match status" value="1"/>
</dbReference>
<evidence type="ECO:0000313" key="5">
    <source>
        <dbReference type="Proteomes" id="UP001056426"/>
    </source>
</evidence>
<dbReference type="GO" id="GO:0009166">
    <property type="term" value="P:nucleotide catabolic process"/>
    <property type="evidence" value="ECO:0007669"/>
    <property type="project" value="InterPro"/>
</dbReference>
<evidence type="ECO:0000259" key="3">
    <source>
        <dbReference type="Pfam" id="PF00149"/>
    </source>
</evidence>
<dbReference type="SUPFAM" id="SSF56300">
    <property type="entry name" value="Metallo-dependent phosphatases"/>
    <property type="match status" value="1"/>
</dbReference>
<dbReference type="Pfam" id="PF00149">
    <property type="entry name" value="Metallophos"/>
    <property type="match status" value="1"/>
</dbReference>
<evidence type="ECO:0000256" key="2">
    <source>
        <dbReference type="RuleBase" id="RU362119"/>
    </source>
</evidence>
<gene>
    <name evidence="4" type="ORF">M9189_08305</name>
</gene>
<dbReference type="NCBIfam" id="TIGR01409">
    <property type="entry name" value="TAT_signal_seq"/>
    <property type="match status" value="1"/>
</dbReference>
<dbReference type="AlphaFoldDB" id="A0A9J6ZMB1"/>
<dbReference type="GO" id="GO:0000166">
    <property type="term" value="F:nucleotide binding"/>
    <property type="evidence" value="ECO:0007669"/>
    <property type="project" value="UniProtKB-KW"/>
</dbReference>